<gene>
    <name evidence="2" type="ORF">JD79_02674</name>
</gene>
<sequence length="238" mass="24601">MTENPETARNASLVKAGQELVERLLTVGIDGFGPFKHAEESAREALKGRSADEAVRALVRNHVSMAAAQGFVTNLGGVVTLPVTLPVNVGASYLVQTHLAASIAAVHGHDLRSERLRSAVLLCLLGNAGTEVLKKAGVTVGQKLSVTLIERIPVTLIREINRKVGFALVAKFGTKRAVLPLVKAVPVVGGVIGGGFDAVATRAVGAFAEKTFRPAGQDTGDSTDLSGSAARAADVVPA</sequence>
<keyword evidence="3" id="KW-1185">Reference proteome</keyword>
<evidence type="ECO:0000313" key="2">
    <source>
        <dbReference type="EMBL" id="PWW23500.1"/>
    </source>
</evidence>
<dbReference type="AlphaFoldDB" id="A0A317QPE4"/>
<evidence type="ECO:0000256" key="1">
    <source>
        <dbReference type="SAM" id="MobiDB-lite"/>
    </source>
</evidence>
<protein>
    <submittedName>
        <fullName evidence="2">EcsC family protein</fullName>
    </submittedName>
</protein>
<comment type="caution">
    <text evidence="2">The sequence shown here is derived from an EMBL/GenBank/DDBJ whole genome shotgun (WGS) entry which is preliminary data.</text>
</comment>
<name>A0A317QPE4_9ACTN</name>
<dbReference type="InterPro" id="IPR024787">
    <property type="entry name" value="EcsC"/>
</dbReference>
<proteinExistence type="predicted"/>
<evidence type="ECO:0000313" key="3">
    <source>
        <dbReference type="Proteomes" id="UP000246661"/>
    </source>
</evidence>
<feature type="region of interest" description="Disordered" evidence="1">
    <location>
        <begin position="215"/>
        <end position="238"/>
    </location>
</feature>
<dbReference type="RefSeq" id="WP_110005897.1">
    <property type="nucleotide sequence ID" value="NZ_QGTX01000001.1"/>
</dbReference>
<organism evidence="2 3">
    <name type="scientific">Geodermatophilus normandii</name>
    <dbReference type="NCBI Taxonomy" id="1137989"/>
    <lineage>
        <taxon>Bacteria</taxon>
        <taxon>Bacillati</taxon>
        <taxon>Actinomycetota</taxon>
        <taxon>Actinomycetes</taxon>
        <taxon>Geodermatophilales</taxon>
        <taxon>Geodermatophilaceae</taxon>
        <taxon>Geodermatophilus</taxon>
    </lineage>
</organism>
<dbReference type="Pfam" id="PF12787">
    <property type="entry name" value="EcsC"/>
    <property type="match status" value="1"/>
</dbReference>
<dbReference type="EMBL" id="QGTX01000001">
    <property type="protein sequence ID" value="PWW23500.1"/>
    <property type="molecule type" value="Genomic_DNA"/>
</dbReference>
<dbReference type="OrthoDB" id="1425703at2"/>
<reference evidence="3" key="1">
    <citation type="submission" date="2018-05" db="EMBL/GenBank/DDBJ databases">
        <authorList>
            <person name="Klenk H.-P."/>
            <person name="Huntemann M."/>
            <person name="Clum A."/>
            <person name="Pillay M."/>
            <person name="Palaniappan K."/>
            <person name="Varghese N."/>
            <person name="Mikhailova N."/>
            <person name="Stamatis D."/>
            <person name="Reddy T."/>
            <person name="Daum C."/>
            <person name="Shapiro N."/>
            <person name="Ivanova N."/>
            <person name="Kyrpides N."/>
            <person name="Woyke T."/>
        </authorList>
    </citation>
    <scope>NUCLEOTIDE SEQUENCE [LARGE SCALE GENOMIC DNA]</scope>
    <source>
        <strain evidence="3">DSM 45417</strain>
    </source>
</reference>
<accession>A0A317QPE4</accession>
<dbReference type="Proteomes" id="UP000246661">
    <property type="component" value="Unassembled WGS sequence"/>
</dbReference>